<evidence type="ECO:0000313" key="2">
    <source>
        <dbReference type="EMBL" id="CDW86441.1"/>
    </source>
</evidence>
<keyword evidence="1" id="KW-1133">Transmembrane helix</keyword>
<feature type="transmembrane region" description="Helical" evidence="1">
    <location>
        <begin position="206"/>
        <end position="228"/>
    </location>
</feature>
<keyword evidence="1" id="KW-0812">Transmembrane</keyword>
<evidence type="ECO:0000256" key="1">
    <source>
        <dbReference type="SAM" id="Phobius"/>
    </source>
</evidence>
<dbReference type="EMBL" id="CCKQ01014647">
    <property type="protein sequence ID" value="CDW86441.1"/>
    <property type="molecule type" value="Genomic_DNA"/>
</dbReference>
<evidence type="ECO:0000313" key="3">
    <source>
        <dbReference type="Proteomes" id="UP000039865"/>
    </source>
</evidence>
<organism evidence="2 3">
    <name type="scientific">Stylonychia lemnae</name>
    <name type="common">Ciliate</name>
    <dbReference type="NCBI Taxonomy" id="5949"/>
    <lineage>
        <taxon>Eukaryota</taxon>
        <taxon>Sar</taxon>
        <taxon>Alveolata</taxon>
        <taxon>Ciliophora</taxon>
        <taxon>Intramacronucleata</taxon>
        <taxon>Spirotrichea</taxon>
        <taxon>Stichotrichia</taxon>
        <taxon>Sporadotrichida</taxon>
        <taxon>Oxytrichidae</taxon>
        <taxon>Stylonychinae</taxon>
        <taxon>Stylonychia</taxon>
    </lineage>
</organism>
<dbReference type="InParanoid" id="A0A078AWM9"/>
<dbReference type="Gene3D" id="3.40.50.720">
    <property type="entry name" value="NAD(P)-binding Rossmann-like Domain"/>
    <property type="match status" value="1"/>
</dbReference>
<accession>A0A078AWM9</accession>
<keyword evidence="1" id="KW-0472">Membrane</keyword>
<dbReference type="Proteomes" id="UP000039865">
    <property type="component" value="Unassembled WGS sequence"/>
</dbReference>
<proteinExistence type="predicted"/>
<gene>
    <name evidence="2" type="primary">Contig16025.g17079</name>
    <name evidence="2" type="ORF">STYLEM_15536</name>
</gene>
<dbReference type="AlphaFoldDB" id="A0A078AWM9"/>
<protein>
    <submittedName>
        <fullName evidence="2">Uncharacterized protein</fullName>
    </submittedName>
</protein>
<sequence>MEKLKQLISHISSISVELKKNNQPVNPLFSYLLVILGTVQLVKLLNKSYSDLLYPTLKRLFYFIFKRSHRLLTKDPFLVTQNKEKFVLIYGATNHMGQQTAKLFAKYNYSLILVDSSLDKLQKLSEELGKIFPGLTDDHGFTSERIKIININFAIWKDSTSLEHKIRETITLSMEIPIFVNCISFLNEWQVCEDKLFHEIQFDQIYQYAGNTIIGFTIFFNFFSRLIVHKKQQSCLINLIKKEVKPFDRTSYAMALLRVLYFPFYYHTLMERMNLMHYGLNKYIDEVCENAAYGYPLLKNFSVIIDSREARSYELKRLENKLNLLRY</sequence>
<dbReference type="InterPro" id="IPR036291">
    <property type="entry name" value="NAD(P)-bd_dom_sf"/>
</dbReference>
<dbReference type="SUPFAM" id="SSF51735">
    <property type="entry name" value="NAD(P)-binding Rossmann-fold domains"/>
    <property type="match status" value="1"/>
</dbReference>
<reference evidence="2 3" key="1">
    <citation type="submission" date="2014-06" db="EMBL/GenBank/DDBJ databases">
        <authorList>
            <person name="Swart Estienne"/>
        </authorList>
    </citation>
    <scope>NUCLEOTIDE SEQUENCE [LARGE SCALE GENOMIC DNA]</scope>
    <source>
        <strain evidence="2 3">130c</strain>
    </source>
</reference>
<keyword evidence="3" id="KW-1185">Reference proteome</keyword>
<dbReference type="OrthoDB" id="10521584at2759"/>
<name>A0A078AWM9_STYLE</name>